<dbReference type="EMBL" id="NMUH01000120">
    <property type="protein sequence ID" value="MQL72122.1"/>
    <property type="molecule type" value="Genomic_DNA"/>
</dbReference>
<dbReference type="Proteomes" id="UP000652761">
    <property type="component" value="Unassembled WGS sequence"/>
</dbReference>
<name>A0A843TI66_COLES</name>
<accession>A0A843TI66</accession>
<protein>
    <submittedName>
        <fullName evidence="1">Uncharacterized protein</fullName>
    </submittedName>
</protein>
<organism evidence="1 2">
    <name type="scientific">Colocasia esculenta</name>
    <name type="common">Wild taro</name>
    <name type="synonym">Arum esculentum</name>
    <dbReference type="NCBI Taxonomy" id="4460"/>
    <lineage>
        <taxon>Eukaryota</taxon>
        <taxon>Viridiplantae</taxon>
        <taxon>Streptophyta</taxon>
        <taxon>Embryophyta</taxon>
        <taxon>Tracheophyta</taxon>
        <taxon>Spermatophyta</taxon>
        <taxon>Magnoliopsida</taxon>
        <taxon>Liliopsida</taxon>
        <taxon>Araceae</taxon>
        <taxon>Aroideae</taxon>
        <taxon>Colocasieae</taxon>
        <taxon>Colocasia</taxon>
    </lineage>
</organism>
<reference evidence="1" key="1">
    <citation type="submission" date="2017-07" db="EMBL/GenBank/DDBJ databases">
        <title>Taro Niue Genome Assembly and Annotation.</title>
        <authorList>
            <person name="Atibalentja N."/>
            <person name="Keating K."/>
            <person name="Fields C.J."/>
        </authorList>
    </citation>
    <scope>NUCLEOTIDE SEQUENCE</scope>
    <source>
        <strain evidence="1">Niue_2</strain>
        <tissue evidence="1">Leaf</tissue>
    </source>
</reference>
<dbReference type="AlphaFoldDB" id="A0A843TI66"/>
<evidence type="ECO:0000313" key="2">
    <source>
        <dbReference type="Proteomes" id="UP000652761"/>
    </source>
</evidence>
<comment type="caution">
    <text evidence="1">The sequence shown here is derived from an EMBL/GenBank/DDBJ whole genome shotgun (WGS) entry which is preliminary data.</text>
</comment>
<evidence type="ECO:0000313" key="1">
    <source>
        <dbReference type="EMBL" id="MQL72122.1"/>
    </source>
</evidence>
<gene>
    <name evidence="1" type="ORF">Taro_004447</name>
</gene>
<keyword evidence="2" id="KW-1185">Reference proteome</keyword>
<proteinExistence type="predicted"/>
<sequence>MRYGGTGLTACSVAGPVVRCLVPGGIACANEAASCFEQGLLGELDRTGWGVSGDHPWRPGGLRARRLRGARCSGALAIAGLSRSHLVCSPCAVFENYRWDPWGFGS</sequence>